<evidence type="ECO:0000313" key="2">
    <source>
        <dbReference type="EMBL" id="MBA2133710.1"/>
    </source>
</evidence>
<dbReference type="Gene3D" id="1.10.101.10">
    <property type="entry name" value="PGBD-like superfamily/PGBD"/>
    <property type="match status" value="1"/>
</dbReference>
<comment type="caution">
    <text evidence="2">The sequence shown here is derived from an EMBL/GenBank/DDBJ whole genome shotgun (WGS) entry which is preliminary data.</text>
</comment>
<dbReference type="Proteomes" id="UP000657177">
    <property type="component" value="Unassembled WGS sequence"/>
</dbReference>
<dbReference type="AlphaFoldDB" id="A0A8J6I130"/>
<evidence type="ECO:0000313" key="3">
    <source>
        <dbReference type="Proteomes" id="UP000657177"/>
    </source>
</evidence>
<reference evidence="2" key="1">
    <citation type="submission" date="2020-06" db="EMBL/GenBank/DDBJ databases">
        <title>Novel chitinolytic bacterium.</title>
        <authorList>
            <person name="Ungkulpasvich U."/>
            <person name="Kosugi A."/>
            <person name="Uke A."/>
        </authorList>
    </citation>
    <scope>NUCLEOTIDE SEQUENCE</scope>
    <source>
        <strain evidence="2">UUS1-1</strain>
    </source>
</reference>
<gene>
    <name evidence="2" type="ORF">G5B42_09210</name>
</gene>
<dbReference type="EMBL" id="JAAKDE010000019">
    <property type="protein sequence ID" value="MBA2133710.1"/>
    <property type="molecule type" value="Genomic_DNA"/>
</dbReference>
<feature type="domain" description="Peptidoglycan binding-like" evidence="1">
    <location>
        <begin position="25"/>
        <end position="80"/>
    </location>
</feature>
<dbReference type="SUPFAM" id="SSF47090">
    <property type="entry name" value="PGBD-like"/>
    <property type="match status" value="1"/>
</dbReference>
<name>A0A8J6I130_9FIRM</name>
<proteinExistence type="predicted"/>
<dbReference type="InterPro" id="IPR036365">
    <property type="entry name" value="PGBD-like_sf"/>
</dbReference>
<evidence type="ECO:0000259" key="1">
    <source>
        <dbReference type="Pfam" id="PF01471"/>
    </source>
</evidence>
<dbReference type="InterPro" id="IPR002477">
    <property type="entry name" value="Peptidoglycan-bd-like"/>
</dbReference>
<accession>A0A8J6I130</accession>
<dbReference type="RefSeq" id="WP_181340180.1">
    <property type="nucleotide sequence ID" value="NZ_JAAKDE010000019.1"/>
</dbReference>
<dbReference type="Pfam" id="PF01471">
    <property type="entry name" value="PG_binding_1"/>
    <property type="match status" value="1"/>
</dbReference>
<protein>
    <submittedName>
        <fullName evidence="2">Peptidoglycan-binding protein</fullName>
    </submittedName>
</protein>
<sequence length="381" mass="42779">MPRLAILPVSKLPLGRRWLTVGVCGHDVRQLQMLLTELGLYDGAINGEYDLLTREAVKSFQKAYHLPADGVCGPDTLKLLAESGIHNRILITSGEGETIQTLAVQHGVGGQAFKDPVTRCRLRRIVPGQQIMVERRELIWGFATDGLPGASGGEMPGEASFIYVKPDRLLALAAGCFPPAGSSLVVDLSGKKLSRREGKALRRVRRTVKTELIWWQNLDHCRLPTSTEADALIVSVPVSISDAEALAVWPRQIKKLLTYYPCTRLFLHFDLHGKGLDDKGREYCLTPVEKRLARLNRIGEPKRIGRYGWLSYRYRYKDETKTVFIPDRLTIRGILDQIDRLNLRGVVFTGLENGWKTWQEEGNRYFSATPRMMVMNNGGLA</sequence>
<dbReference type="InterPro" id="IPR036366">
    <property type="entry name" value="PGBDSf"/>
</dbReference>
<keyword evidence="3" id="KW-1185">Reference proteome</keyword>
<organism evidence="2 3">
    <name type="scientific">Capillibacterium thermochitinicola</name>
    <dbReference type="NCBI Taxonomy" id="2699427"/>
    <lineage>
        <taxon>Bacteria</taxon>
        <taxon>Bacillati</taxon>
        <taxon>Bacillota</taxon>
        <taxon>Capillibacterium</taxon>
    </lineage>
</organism>